<evidence type="ECO:0000256" key="1">
    <source>
        <dbReference type="SAM" id="Phobius"/>
    </source>
</evidence>
<dbReference type="Proteomes" id="UP000050973">
    <property type="component" value="Unassembled WGS sequence"/>
</dbReference>
<feature type="transmembrane region" description="Helical" evidence="1">
    <location>
        <begin position="68"/>
        <end position="84"/>
    </location>
</feature>
<gene>
    <name evidence="2" type="ORF">FC49_GL000450</name>
</gene>
<reference evidence="2 3" key="1">
    <citation type="journal article" date="2015" name="Genome Announc.">
        <title>Expanding the biotechnology potential of lactobacilli through comparative genomics of 213 strains and associated genera.</title>
        <authorList>
            <person name="Sun Z."/>
            <person name="Harris H.M."/>
            <person name="McCann A."/>
            <person name="Guo C."/>
            <person name="Argimon S."/>
            <person name="Zhang W."/>
            <person name="Yang X."/>
            <person name="Jeffery I.B."/>
            <person name="Cooney J.C."/>
            <person name="Kagawa T.F."/>
            <person name="Liu W."/>
            <person name="Song Y."/>
            <person name="Salvetti E."/>
            <person name="Wrobel A."/>
            <person name="Rasinkangas P."/>
            <person name="Parkhill J."/>
            <person name="Rea M.C."/>
            <person name="O'Sullivan O."/>
            <person name="Ritari J."/>
            <person name="Douillard F.P."/>
            <person name="Paul Ross R."/>
            <person name="Yang R."/>
            <person name="Briner A.E."/>
            <person name="Felis G.E."/>
            <person name="de Vos W.M."/>
            <person name="Barrangou R."/>
            <person name="Klaenhammer T.R."/>
            <person name="Caufield P.W."/>
            <person name="Cui Y."/>
            <person name="Zhang H."/>
            <person name="O'Toole P.W."/>
        </authorList>
    </citation>
    <scope>NUCLEOTIDE SEQUENCE [LARGE SCALE GENOMIC DNA]</scope>
    <source>
        <strain evidence="2 3">DSM 4864</strain>
    </source>
</reference>
<keyword evidence="1" id="KW-0472">Membrane</keyword>
<dbReference type="PATRIC" id="fig|1423779.3.peg.457"/>
<feature type="transmembrane region" description="Helical" evidence="1">
    <location>
        <begin position="208"/>
        <end position="228"/>
    </location>
</feature>
<evidence type="ECO:0008006" key="4">
    <source>
        <dbReference type="Google" id="ProtNLM"/>
    </source>
</evidence>
<dbReference type="AlphaFoldDB" id="A0A0R1WC48"/>
<name>A0A0R1WC48_9LACO</name>
<dbReference type="EMBL" id="AZGE01000013">
    <property type="protein sequence ID" value="KRM15327.1"/>
    <property type="molecule type" value="Genomic_DNA"/>
</dbReference>
<dbReference type="Pfam" id="PF19484">
    <property type="entry name" value="DUF6020"/>
    <property type="match status" value="1"/>
</dbReference>
<comment type="caution">
    <text evidence="2">The sequence shown here is derived from an EMBL/GenBank/DDBJ whole genome shotgun (WGS) entry which is preliminary data.</text>
</comment>
<dbReference type="InterPro" id="IPR046062">
    <property type="entry name" value="DUF6020"/>
</dbReference>
<proteinExistence type="predicted"/>
<accession>A0A0R1WC48</accession>
<feature type="transmembrane region" description="Helical" evidence="1">
    <location>
        <begin position="145"/>
        <end position="165"/>
    </location>
</feature>
<evidence type="ECO:0000313" key="3">
    <source>
        <dbReference type="Proteomes" id="UP000050973"/>
    </source>
</evidence>
<feature type="transmembrane region" description="Helical" evidence="1">
    <location>
        <begin position="42"/>
        <end position="61"/>
    </location>
</feature>
<organism evidence="2 3">
    <name type="scientific">Limosilactobacillus oris DSM 4864</name>
    <dbReference type="NCBI Taxonomy" id="1423779"/>
    <lineage>
        <taxon>Bacteria</taxon>
        <taxon>Bacillati</taxon>
        <taxon>Bacillota</taxon>
        <taxon>Bacilli</taxon>
        <taxon>Lactobacillales</taxon>
        <taxon>Lactobacillaceae</taxon>
        <taxon>Limosilactobacillus</taxon>
    </lineage>
</organism>
<feature type="transmembrane region" description="Helical" evidence="1">
    <location>
        <begin position="96"/>
        <end position="119"/>
    </location>
</feature>
<evidence type="ECO:0000313" key="2">
    <source>
        <dbReference type="EMBL" id="KRM15327.1"/>
    </source>
</evidence>
<keyword evidence="1" id="KW-0812">Transmembrane</keyword>
<dbReference type="RefSeq" id="WP_056984515.1">
    <property type="nucleotide sequence ID" value="NZ_AZGE01000013.1"/>
</dbReference>
<protein>
    <recommendedName>
        <fullName evidence="4">Glycosyltransferase RgtA/B/C/D-like domain-containing protein</fullName>
    </recommendedName>
</protein>
<feature type="transmembrane region" description="Helical" evidence="1">
    <location>
        <begin position="336"/>
        <end position="355"/>
    </location>
</feature>
<feature type="transmembrane region" description="Helical" evidence="1">
    <location>
        <begin position="520"/>
        <end position="543"/>
    </location>
</feature>
<feature type="transmembrane region" description="Helical" evidence="1">
    <location>
        <begin position="240"/>
        <end position="262"/>
    </location>
</feature>
<sequence length="599" mass="68031">MVDLKTKRKRILVAALLALLATFGIAMTIKTSDKTVLGNSIYSLVIFSGSYTLLKHCLFLARNRRKDIGALIISLVFAICLVWGRNTMLFDDARVFSVLTCIRIFLIWPLWFGLIRALFSLHIKDALVQEQAIVKINRFASTKRGVVIIWAVILLCWLPYLLAYFPSVYGYDGPGQIGEFLTHNINSHHPVLHTYLLGVTIGKLKSPWWLGAAVYSFFQTLVLSFALADVSAFIAKYSRSLLLSLGSFLTFALLPFYPIMAVTTTKNVIFTALFIILELQVIKIAWGKEYFNNWKNVVVFGVISFLSMAFLKQAMYVYVLTIIILCCLLKHGRRRLLFTAMITVGVFMLYSGPVLSSLKVTNSRDDAIKESLSIPEVQIARAVVRHPHDYQGEQLKEVKGFIPNYDNYRGPFEAISDPVKTTFNTEAVRQEPWKFIKLYCAVGRKHPGEYVNAFSRLTVQLWYPGMNKDTSAFGEPYYEVHSLSLLPNQPRQTFGKSLLPSFKKIVDAFSNRQYYEKIPLVSLLFSAALPFFILTVSLGKVIVDKQKHYWAMFIMPVIFWLVLLVFSPVILLRYVLPLVSVEGLLILPLVNGIYSGRKL</sequence>
<feature type="transmembrane region" description="Helical" evidence="1">
    <location>
        <begin position="549"/>
        <end position="567"/>
    </location>
</feature>
<feature type="transmembrane region" description="Helical" evidence="1">
    <location>
        <begin position="574"/>
        <end position="594"/>
    </location>
</feature>
<feature type="transmembrane region" description="Helical" evidence="1">
    <location>
        <begin position="268"/>
        <end position="286"/>
    </location>
</feature>
<keyword evidence="1" id="KW-1133">Transmembrane helix</keyword>
<feature type="transmembrane region" description="Helical" evidence="1">
    <location>
        <begin position="298"/>
        <end position="324"/>
    </location>
</feature>